<evidence type="ECO:0000313" key="3">
    <source>
        <dbReference type="EMBL" id="ACZ40644.1"/>
    </source>
</evidence>
<dbReference type="InterPro" id="IPR011041">
    <property type="entry name" value="Quinoprot_gluc/sorb_DH_b-prop"/>
</dbReference>
<dbReference type="InParanoid" id="D1CA01"/>
<feature type="domain" description="DUF7133" evidence="2">
    <location>
        <begin position="288"/>
        <end position="388"/>
    </location>
</feature>
<dbReference type="HOGENOM" id="CLU_465318_0_0_0"/>
<dbReference type="PANTHER" id="PTHR33546">
    <property type="entry name" value="LARGE, MULTIFUNCTIONAL SECRETED PROTEIN-RELATED"/>
    <property type="match status" value="1"/>
</dbReference>
<dbReference type="RefSeq" id="WP_012873679.1">
    <property type="nucleotide sequence ID" value="NC_013524.1"/>
</dbReference>
<dbReference type="InterPro" id="IPR011042">
    <property type="entry name" value="6-blade_b-propeller_TolB-like"/>
</dbReference>
<gene>
    <name evidence="3" type="ordered locus">Sthe_3244</name>
</gene>
<dbReference type="eggNOG" id="COG2133">
    <property type="taxonomic scope" value="Bacteria"/>
</dbReference>
<feature type="region of interest" description="Disordered" evidence="1">
    <location>
        <begin position="113"/>
        <end position="132"/>
    </location>
</feature>
<dbReference type="KEGG" id="sti:Sthe_3244"/>
<evidence type="ECO:0000256" key="1">
    <source>
        <dbReference type="SAM" id="MobiDB-lite"/>
    </source>
</evidence>
<dbReference type="Gene3D" id="2.120.10.30">
    <property type="entry name" value="TolB, C-terminal domain"/>
    <property type="match status" value="1"/>
</dbReference>
<dbReference type="Pfam" id="PF23500">
    <property type="entry name" value="DUF7133"/>
    <property type="match status" value="1"/>
</dbReference>
<proteinExistence type="predicted"/>
<reference evidence="3 4" key="2">
    <citation type="journal article" date="2010" name="Stand. Genomic Sci.">
        <title>Complete genome sequence of Desulfohalobium retbaense type strain (HR(100)).</title>
        <authorList>
            <person name="Spring S."/>
            <person name="Nolan M."/>
            <person name="Lapidus A."/>
            <person name="Glavina Del Rio T."/>
            <person name="Copeland A."/>
            <person name="Tice H."/>
            <person name="Cheng J.F."/>
            <person name="Lucas S."/>
            <person name="Land M."/>
            <person name="Chen F."/>
            <person name="Bruce D."/>
            <person name="Goodwin L."/>
            <person name="Pitluck S."/>
            <person name="Ivanova N."/>
            <person name="Mavromatis K."/>
            <person name="Mikhailova N."/>
            <person name="Pati A."/>
            <person name="Chen A."/>
            <person name="Palaniappan K."/>
            <person name="Hauser L."/>
            <person name="Chang Y.J."/>
            <person name="Jeffries C.D."/>
            <person name="Munk C."/>
            <person name="Kiss H."/>
            <person name="Chain P."/>
            <person name="Han C."/>
            <person name="Brettin T."/>
            <person name="Detter J.C."/>
            <person name="Schuler E."/>
            <person name="Goker M."/>
            <person name="Rohde M."/>
            <person name="Bristow J."/>
            <person name="Eisen J.A."/>
            <person name="Markowitz V."/>
            <person name="Hugenholtz P."/>
            <person name="Kyrpides N.C."/>
            <person name="Klenk H.P."/>
        </authorList>
    </citation>
    <scope>NUCLEOTIDE SEQUENCE [LARGE SCALE GENOMIC DNA]</scope>
    <source>
        <strain evidence="4">ATCC 49802 / DSM 20745 / S 6022</strain>
    </source>
</reference>
<dbReference type="SUPFAM" id="SSF50952">
    <property type="entry name" value="Soluble quinoprotein glucose dehydrogenase"/>
    <property type="match status" value="1"/>
</dbReference>
<dbReference type="AlphaFoldDB" id="D1CA01"/>
<dbReference type="STRING" id="479434.Sthe_3244"/>
<dbReference type="Proteomes" id="UP000002027">
    <property type="component" value="Chromosome 2"/>
</dbReference>
<reference evidence="4" key="1">
    <citation type="submission" date="2009-11" db="EMBL/GenBank/DDBJ databases">
        <title>The complete chromosome 2 of Sphaerobacter thermophilus DSM 20745.</title>
        <authorList>
            <person name="Lucas S."/>
            <person name="Copeland A."/>
            <person name="Lapidus A."/>
            <person name="Glavina del Rio T."/>
            <person name="Dalin E."/>
            <person name="Tice H."/>
            <person name="Bruce D."/>
            <person name="Goodwin L."/>
            <person name="Pitluck S."/>
            <person name="Kyrpides N."/>
            <person name="Mavromatis K."/>
            <person name="Ivanova N."/>
            <person name="Mikhailova N."/>
            <person name="LaButti K.M."/>
            <person name="Clum A."/>
            <person name="Sun H.I."/>
            <person name="Brettin T."/>
            <person name="Detter J.C."/>
            <person name="Han C."/>
            <person name="Larimer F."/>
            <person name="Land M."/>
            <person name="Hauser L."/>
            <person name="Markowitz V."/>
            <person name="Cheng J.F."/>
            <person name="Hugenholtz P."/>
            <person name="Woyke T."/>
            <person name="Wu D."/>
            <person name="Steenblock K."/>
            <person name="Schneider S."/>
            <person name="Pukall R."/>
            <person name="Goeker M."/>
            <person name="Klenk H.P."/>
            <person name="Eisen J.A."/>
        </authorList>
    </citation>
    <scope>NUCLEOTIDE SEQUENCE [LARGE SCALE GENOMIC DNA]</scope>
    <source>
        <strain evidence="4">ATCC 49802 / DSM 20745 / S 6022</strain>
    </source>
</reference>
<dbReference type="EMBL" id="CP001824">
    <property type="protein sequence ID" value="ACZ40644.1"/>
    <property type="molecule type" value="Genomic_DNA"/>
</dbReference>
<evidence type="ECO:0000313" key="4">
    <source>
        <dbReference type="Proteomes" id="UP000002027"/>
    </source>
</evidence>
<dbReference type="OrthoDB" id="153702at2"/>
<evidence type="ECO:0000259" key="2">
    <source>
        <dbReference type="Pfam" id="PF23500"/>
    </source>
</evidence>
<dbReference type="PANTHER" id="PTHR33546:SF1">
    <property type="entry name" value="LARGE, MULTIFUNCTIONAL SECRETED PROTEIN"/>
    <property type="match status" value="1"/>
</dbReference>
<protein>
    <submittedName>
        <fullName evidence="3">NHL repeat containing protein</fullName>
    </submittedName>
</protein>
<name>D1CA01_SPHTD</name>
<organism evidence="3 4">
    <name type="scientific">Sphaerobacter thermophilus (strain ATCC 49802 / DSM 20745 / KCCM 41009 / NCIMB 13125 / S 6022)</name>
    <dbReference type="NCBI Taxonomy" id="479434"/>
    <lineage>
        <taxon>Bacteria</taxon>
        <taxon>Pseudomonadati</taxon>
        <taxon>Thermomicrobiota</taxon>
        <taxon>Thermomicrobia</taxon>
        <taxon>Sphaerobacterales</taxon>
        <taxon>Sphaerobacterineae</taxon>
        <taxon>Sphaerobacteraceae</taxon>
        <taxon>Sphaerobacter</taxon>
    </lineage>
</organism>
<accession>D1CA01</accession>
<keyword evidence="4" id="KW-1185">Reference proteome</keyword>
<dbReference type="InterPro" id="IPR055557">
    <property type="entry name" value="DUF7133"/>
</dbReference>
<sequence length="586" mass="62828">MFKQVVAALIVTLIGVSLLPVRQADSPTLANPAFEEIWSARSASTSGFDLWGSEPLAWRIESYADAPGGRRIVQYFDRGRMELGLPDSGREEPQVYQGLLALELTTGRIHLGDSLTASRTPPSIPIDSGSPDDRVPTYAALSNVVQERAPSRLGRDLPVAWIDSTGQPAPGSPVVPLRGAEYIEQTGHNLPDVTVSFFARRPFGTMGWIEAMGLPISEPYWTIYRRDGTPLPSLIQVFERRILVYTPALPAEQRFTTANTGRHYYRWRYETDPPRRWPDPRPGRDAPDIRVPDGFAAGVYASDLGTPVGLALGPAGNIWAVTAEGRVLRIDSEREDGSADRVTVIAEDLPNPRGIAITGTTIYVPVDGGVVRIDDNDLNGVADRMSYVTRNLDPAPGSRGAPVIDGQGRVFVAGTLVPGGDQRVVARLNGDGEVLISGSGVSNPGPLITARQQLLVVDRPAEGEQGLYRMPTNGTRSASQDPLAAVLSRRVVKFPGDVTVHAVLRFDNVLWPQIDPDTLFAAISSGESGSVVRTIPGDVGAPPDLVEFATGLSQPVALAVGLDGSLFVADAGRGEIIKIVVPAPEE</sequence>